<feature type="region of interest" description="Disordered" evidence="1">
    <location>
        <begin position="256"/>
        <end position="300"/>
    </location>
</feature>
<dbReference type="InterPro" id="IPR036388">
    <property type="entry name" value="WH-like_DNA-bd_sf"/>
</dbReference>
<evidence type="ECO:0000256" key="1">
    <source>
        <dbReference type="SAM" id="MobiDB-lite"/>
    </source>
</evidence>
<comment type="caution">
    <text evidence="2">The sequence shown here is derived from an EMBL/GenBank/DDBJ whole genome shotgun (WGS) entry which is preliminary data.</text>
</comment>
<reference evidence="3" key="1">
    <citation type="journal article" date="2019" name="Int. J. Syst. Evol. Microbiol.">
        <title>The Global Catalogue of Microorganisms (GCM) 10K type strain sequencing project: providing services to taxonomists for standard genome sequencing and annotation.</title>
        <authorList>
            <consortium name="The Broad Institute Genomics Platform"/>
            <consortium name="The Broad Institute Genome Sequencing Center for Infectious Disease"/>
            <person name="Wu L."/>
            <person name="Ma J."/>
        </authorList>
    </citation>
    <scope>NUCLEOTIDE SEQUENCE [LARGE SCALE GENOMIC DNA]</scope>
    <source>
        <strain evidence="3">KCTC 12907</strain>
    </source>
</reference>
<feature type="compositionally biased region" description="Polar residues" evidence="1">
    <location>
        <begin position="125"/>
        <end position="139"/>
    </location>
</feature>
<protein>
    <recommendedName>
        <fullName evidence="4">HTH domain-containing protein</fullName>
    </recommendedName>
</protein>
<feature type="region of interest" description="Disordered" evidence="1">
    <location>
        <begin position="110"/>
        <end position="143"/>
    </location>
</feature>
<proteinExistence type="predicted"/>
<evidence type="ECO:0000313" key="3">
    <source>
        <dbReference type="Proteomes" id="UP001596378"/>
    </source>
</evidence>
<sequence length="300" mass="34322">MPQTSYPFPMYSGLLEPGHYNKIGSAIWLFLWCVSATTAEKEKEGTVWGIVLGNKPIKREDLASQFGVAERTVQRWIDTLEQQGYIRITRAPYGMIFTVRKSKKFVDRLDNNVQSPPERVDKNVQSEPQEWTEMSSLSSERADKNVHSNKDIIKDLDVDAVDDRDSEFESILKAYCEIHQKLDMQVRPLDIKLMQEMIALGVPPPLIIRVMQQVHQLKMARSERVSSFAFYKNAIMDAWEAERAITEGVPIPEGVPLPPVALGSPQRKTKQQRDLEELDRMQEEAMRDGNGRGHRSDEGH</sequence>
<dbReference type="InterPro" id="IPR036390">
    <property type="entry name" value="WH_DNA-bd_sf"/>
</dbReference>
<gene>
    <name evidence="2" type="ORF">ACFQMJ_28275</name>
</gene>
<organism evidence="2 3">
    <name type="scientific">Cohnella cellulosilytica</name>
    <dbReference type="NCBI Taxonomy" id="986710"/>
    <lineage>
        <taxon>Bacteria</taxon>
        <taxon>Bacillati</taxon>
        <taxon>Bacillota</taxon>
        <taxon>Bacilli</taxon>
        <taxon>Bacillales</taxon>
        <taxon>Paenibacillaceae</taxon>
        <taxon>Cohnella</taxon>
    </lineage>
</organism>
<feature type="compositionally biased region" description="Basic and acidic residues" evidence="1">
    <location>
        <begin position="271"/>
        <end position="300"/>
    </location>
</feature>
<dbReference type="Gene3D" id="1.10.10.10">
    <property type="entry name" value="Winged helix-like DNA-binding domain superfamily/Winged helix DNA-binding domain"/>
    <property type="match status" value="1"/>
</dbReference>
<evidence type="ECO:0000313" key="2">
    <source>
        <dbReference type="EMBL" id="MFC7152450.1"/>
    </source>
</evidence>
<dbReference type="RefSeq" id="WP_378044140.1">
    <property type="nucleotide sequence ID" value="NZ_JBHMDN010000002.1"/>
</dbReference>
<dbReference type="EMBL" id="JBHTAI010000023">
    <property type="protein sequence ID" value="MFC7152450.1"/>
    <property type="molecule type" value="Genomic_DNA"/>
</dbReference>
<accession>A0ABW2FH23</accession>
<dbReference type="Proteomes" id="UP001596378">
    <property type="component" value="Unassembled WGS sequence"/>
</dbReference>
<evidence type="ECO:0008006" key="4">
    <source>
        <dbReference type="Google" id="ProtNLM"/>
    </source>
</evidence>
<keyword evidence="3" id="KW-1185">Reference proteome</keyword>
<dbReference type="SUPFAM" id="SSF46785">
    <property type="entry name" value="Winged helix' DNA-binding domain"/>
    <property type="match status" value="1"/>
</dbReference>
<name>A0ABW2FH23_9BACL</name>